<gene>
    <name evidence="1" type="ORF">SP38_171</name>
</gene>
<dbReference type="Proteomes" id="UP000201337">
    <property type="component" value="Segment"/>
</dbReference>
<dbReference type="GeneID" id="26683881"/>
<dbReference type="OrthoDB" id="38420at10239"/>
<keyword evidence="2" id="KW-1185">Reference proteome</keyword>
<evidence type="ECO:0000313" key="1">
    <source>
        <dbReference type="EMBL" id="AKJ73773.1"/>
    </source>
</evidence>
<dbReference type="RefSeq" id="YP_009220915.1">
    <property type="nucleotide sequence ID" value="NC_029042.1"/>
</dbReference>
<accession>A0A0N7C9N5</accession>
<proteinExistence type="predicted"/>
<reference evidence="1 2" key="1">
    <citation type="journal article" date="2016" name="Virus Genes">
        <title>Genomic characterization of Salmonella bacteriophages isolated from India.</title>
        <authorList>
            <person name="Karpe Y.A."/>
            <person name="Kanade G.D."/>
            <person name="Pingale K.D."/>
            <person name="Arankalle V.A."/>
            <person name="Banerjee K."/>
        </authorList>
    </citation>
    <scope>NUCLEOTIDE SEQUENCE [LARGE SCALE GENOMIC DNA]</scope>
</reference>
<name>A0A0N7C9N5_9CAUD</name>
<organism evidence="1 2">
    <name type="scientific">Salmonella phage 38</name>
    <dbReference type="NCBI Taxonomy" id="1654891"/>
    <lineage>
        <taxon>Viruses</taxon>
        <taxon>Duplodnaviria</taxon>
        <taxon>Heunggongvirae</taxon>
        <taxon>Uroviricota</taxon>
        <taxon>Caudoviricetes</taxon>
        <taxon>Pantevenvirales</taxon>
        <taxon>Ackermannviridae</taxon>
        <taxon>Cvivirinae</taxon>
        <taxon>Kuttervirus</taxon>
        <taxon>Kuttervirus kv38</taxon>
    </lineage>
</organism>
<dbReference type="KEGG" id="vg:26683881"/>
<sequence length="91" mass="10516">MITNVELIRQAKKDLKVALGQTDWLVLMDTEGRDIKMGRAPFLLTYHQDQMRWSARIIGIPLSTETYKTAPEAYISLRHTVEKLAKLLENM</sequence>
<dbReference type="EMBL" id="KR296692">
    <property type="protein sequence ID" value="AKJ73773.1"/>
    <property type="molecule type" value="Genomic_DNA"/>
</dbReference>
<evidence type="ECO:0000313" key="2">
    <source>
        <dbReference type="Proteomes" id="UP000201337"/>
    </source>
</evidence>
<protein>
    <submittedName>
        <fullName evidence="1">Uncharacterized protein</fullName>
    </submittedName>
</protein>